<organism evidence="1 2">
    <name type="scientific">Candidatus Methylacidithermus pantelleriae</name>
    <dbReference type="NCBI Taxonomy" id="2744239"/>
    <lineage>
        <taxon>Bacteria</taxon>
        <taxon>Pseudomonadati</taxon>
        <taxon>Verrucomicrobiota</taxon>
        <taxon>Methylacidiphilae</taxon>
        <taxon>Methylacidiphilales</taxon>
        <taxon>Methylacidiphilaceae</taxon>
        <taxon>Candidatus Methylacidithermus</taxon>
    </lineage>
</organism>
<keyword evidence="2" id="KW-1185">Reference proteome</keyword>
<dbReference type="EMBL" id="CAJNOB010000004">
    <property type="protein sequence ID" value="CAF0692542.1"/>
    <property type="molecule type" value="Genomic_DNA"/>
</dbReference>
<gene>
    <name evidence="1" type="ORF">MPNT_120052</name>
</gene>
<comment type="caution">
    <text evidence="1">The sequence shown here is derived from an EMBL/GenBank/DDBJ whole genome shotgun (WGS) entry which is preliminary data.</text>
</comment>
<reference evidence="1" key="1">
    <citation type="submission" date="2021-02" db="EMBL/GenBank/DDBJ databases">
        <authorList>
            <person name="Cremers G."/>
            <person name="Picone N."/>
        </authorList>
    </citation>
    <scope>NUCLEOTIDE SEQUENCE</scope>
    <source>
        <strain evidence="1">PQ17</strain>
    </source>
</reference>
<proteinExistence type="predicted"/>
<dbReference type="Proteomes" id="UP000663859">
    <property type="component" value="Unassembled WGS sequence"/>
</dbReference>
<evidence type="ECO:0000313" key="1">
    <source>
        <dbReference type="EMBL" id="CAF0692542.1"/>
    </source>
</evidence>
<protein>
    <submittedName>
        <fullName evidence="1">Uncharacterized protein</fullName>
    </submittedName>
</protein>
<sequence length="69" mass="7650">MSLQAWACGRDPLKEKNLAIVSKAQENREKLTHIRSRTGIESPSRPKALRLWQPSTTRCFGASVAGWAG</sequence>
<accession>A0A8J2FRN8</accession>
<dbReference type="AlphaFoldDB" id="A0A8J2FRN8"/>
<name>A0A8J2FRN8_9BACT</name>
<evidence type="ECO:0000313" key="2">
    <source>
        <dbReference type="Proteomes" id="UP000663859"/>
    </source>
</evidence>